<dbReference type="SUPFAM" id="SSF53474">
    <property type="entry name" value="alpha/beta-Hydrolases"/>
    <property type="match status" value="1"/>
</dbReference>
<dbReference type="EMBL" id="JACHEG010000017">
    <property type="protein sequence ID" value="MBB6166289.1"/>
    <property type="molecule type" value="Genomic_DNA"/>
</dbReference>
<dbReference type="Proteomes" id="UP000547879">
    <property type="component" value="Unassembled WGS sequence"/>
</dbReference>
<dbReference type="InterPro" id="IPR029058">
    <property type="entry name" value="AB_hydrolase_fold"/>
</dbReference>
<accession>A0A7W9YCY4</accession>
<protein>
    <submittedName>
        <fullName evidence="1">Pimeloyl-ACP methyl ester carboxylesterase</fullName>
    </submittedName>
</protein>
<dbReference type="Gene3D" id="3.40.50.1820">
    <property type="entry name" value="alpha/beta hydrolase"/>
    <property type="match status" value="1"/>
</dbReference>
<name>A0A7W9YCY4_9HYPH</name>
<comment type="caution">
    <text evidence="1">The sequence shown here is derived from an EMBL/GenBank/DDBJ whole genome shotgun (WGS) entry which is preliminary data.</text>
</comment>
<keyword evidence="2" id="KW-1185">Reference proteome</keyword>
<organism evidence="1 2">
    <name type="scientific">Rhizobium wenxiniae</name>
    <dbReference type="NCBI Taxonomy" id="1737357"/>
    <lineage>
        <taxon>Bacteria</taxon>
        <taxon>Pseudomonadati</taxon>
        <taxon>Pseudomonadota</taxon>
        <taxon>Alphaproteobacteria</taxon>
        <taxon>Hyphomicrobiales</taxon>
        <taxon>Rhizobiaceae</taxon>
        <taxon>Rhizobium/Agrobacterium group</taxon>
        <taxon>Rhizobium</taxon>
    </lineage>
</organism>
<gene>
    <name evidence="1" type="ORF">HNQ72_006140</name>
</gene>
<sequence length="128" mass="14308">MLWRQWSPNWAFENENFDPTALSFDNPDFVDVVIHSYRFDFGLAPGDPTLSEERLAQKPAIEVPTITIDGTQDPLKPGGTADHSIMFAARHEHRAVDCGHNLPWEASDDFADAVITVRSWAEGGKLTL</sequence>
<reference evidence="1 2" key="1">
    <citation type="submission" date="2020-08" db="EMBL/GenBank/DDBJ databases">
        <title>Genomic Encyclopedia of Type Strains, Phase IV (KMG-IV): sequencing the most valuable type-strain genomes for metagenomic binning, comparative biology and taxonomic classification.</title>
        <authorList>
            <person name="Goeker M."/>
        </authorList>
    </citation>
    <scope>NUCLEOTIDE SEQUENCE [LARGE SCALE GENOMIC DNA]</scope>
    <source>
        <strain evidence="1 2">DSM 100734</strain>
    </source>
</reference>
<evidence type="ECO:0000313" key="2">
    <source>
        <dbReference type="Proteomes" id="UP000547879"/>
    </source>
</evidence>
<dbReference type="RefSeq" id="WP_244654652.1">
    <property type="nucleotide sequence ID" value="NZ_BMHW01000020.1"/>
</dbReference>
<evidence type="ECO:0000313" key="1">
    <source>
        <dbReference type="EMBL" id="MBB6166289.1"/>
    </source>
</evidence>
<proteinExistence type="predicted"/>
<dbReference type="AlphaFoldDB" id="A0A7W9YCY4"/>